<feature type="domain" description="TonB-dependent receptor-like beta-barrel" evidence="5">
    <location>
        <begin position="145"/>
        <end position="590"/>
    </location>
</feature>
<keyword evidence="3" id="KW-0998">Cell outer membrane</keyword>
<reference evidence="6 7" key="1">
    <citation type="submission" date="2020-11" db="EMBL/GenBank/DDBJ databases">
        <title>Complete genome sequence for Salinimonas sp. strain G2-b.</title>
        <authorList>
            <person name="Park S.-J."/>
        </authorList>
    </citation>
    <scope>NUCLEOTIDE SEQUENCE [LARGE SCALE GENOMIC DNA]</scope>
    <source>
        <strain evidence="6 7">G2-b</strain>
    </source>
</reference>
<dbReference type="Pfam" id="PF00593">
    <property type="entry name" value="TonB_dep_Rec_b-barrel"/>
    <property type="match status" value="1"/>
</dbReference>
<evidence type="ECO:0000256" key="4">
    <source>
        <dbReference type="SAM" id="MobiDB-lite"/>
    </source>
</evidence>
<keyword evidence="7" id="KW-1185">Reference proteome</keyword>
<organism evidence="6 7">
    <name type="scientific">Salinimonas marina</name>
    <dbReference type="NCBI Taxonomy" id="2785918"/>
    <lineage>
        <taxon>Bacteria</taxon>
        <taxon>Pseudomonadati</taxon>
        <taxon>Pseudomonadota</taxon>
        <taxon>Gammaproteobacteria</taxon>
        <taxon>Alteromonadales</taxon>
        <taxon>Alteromonadaceae</taxon>
        <taxon>Alteromonas/Salinimonas group</taxon>
        <taxon>Salinimonas</taxon>
    </lineage>
</organism>
<feature type="region of interest" description="Disordered" evidence="4">
    <location>
        <begin position="170"/>
        <end position="199"/>
    </location>
</feature>
<evidence type="ECO:0000256" key="1">
    <source>
        <dbReference type="ARBA" id="ARBA00004442"/>
    </source>
</evidence>
<dbReference type="Proteomes" id="UP000595095">
    <property type="component" value="Chromosome"/>
</dbReference>
<gene>
    <name evidence="6" type="ORF">IT774_02875</name>
</gene>
<evidence type="ECO:0000259" key="5">
    <source>
        <dbReference type="Pfam" id="PF00593"/>
    </source>
</evidence>
<evidence type="ECO:0000313" key="6">
    <source>
        <dbReference type="EMBL" id="QPG06176.1"/>
    </source>
</evidence>
<comment type="subcellular location">
    <subcellularLocation>
        <location evidence="1">Cell outer membrane</location>
    </subcellularLocation>
</comment>
<name>A0A7S9DY87_9ALTE</name>
<evidence type="ECO:0000313" key="7">
    <source>
        <dbReference type="Proteomes" id="UP000595095"/>
    </source>
</evidence>
<evidence type="ECO:0000256" key="3">
    <source>
        <dbReference type="ARBA" id="ARBA00023237"/>
    </source>
</evidence>
<evidence type="ECO:0000256" key="2">
    <source>
        <dbReference type="ARBA" id="ARBA00023136"/>
    </source>
</evidence>
<proteinExistence type="predicted"/>
<dbReference type="EMBL" id="CP064795">
    <property type="protein sequence ID" value="QPG06176.1"/>
    <property type="molecule type" value="Genomic_DNA"/>
</dbReference>
<dbReference type="GO" id="GO:0009279">
    <property type="term" value="C:cell outer membrane"/>
    <property type="evidence" value="ECO:0007669"/>
    <property type="project" value="UniProtKB-SubCell"/>
</dbReference>
<accession>A0A7S9DY87</accession>
<dbReference type="Gene3D" id="2.40.170.20">
    <property type="entry name" value="TonB-dependent receptor, beta-barrel domain"/>
    <property type="match status" value="1"/>
</dbReference>
<dbReference type="InterPro" id="IPR036942">
    <property type="entry name" value="Beta-barrel_TonB_sf"/>
</dbReference>
<sequence>MFRTAMNIVVGISVVAAMPCHSEDRSQEDIERITVESAATANEQPVGTFSAPVSNLEYDPRVDLQSRNMAEAQADVTIRGGIFENTGFTVGSATLYDPQTGHYFSEIPIAPEMLSSPSIFTGVENALYGMNSSVGTVAFEWRAIQTGGNISLGVGNNHFNLQRVHGGVTRPVQSSSSARVGVEGEYSRSESDGTIENGDHNFERASGRIQLQNDTVQTDLFYGYQEKFFGWPNMYTPFNVNETENLRTELVMLNHQQLYGQQSVVELSAYYRKHNDHYVFSRKNPEGFQAFHETKVSSLAVSGRHRSTPNVTFNYAAQFMADAIESTTLENNFTSRDYYKISMVPEYQAVLNEHERLTFRLGAAFDDTNRDASKFSLISDIRWVTQHRDNATRTVTLSYSQASQVAGYTAIGGSTTSGLFRSNNTLQRETSDNTELGVSLDHTSWRVDAALFYRWDHGLTDWTYRFDSTSARSANPVDIETLGVEFFAVKRLANADLVAGYTYLNKSEDYRDASIDASFYALNYPPHRFTLGLVWFLSDVIEVRVDNEWRKQEDNRLRNGRSSAFFTHFTATYSPPQFERFNLVFAFDNLWDESFEEIPGTPGRAEQLSLTANYTW</sequence>
<dbReference type="SUPFAM" id="SSF56935">
    <property type="entry name" value="Porins"/>
    <property type="match status" value="1"/>
</dbReference>
<protein>
    <submittedName>
        <fullName evidence="6">TonB-dependent receptor</fullName>
    </submittedName>
</protein>
<dbReference type="InterPro" id="IPR000531">
    <property type="entry name" value="Beta-barrel_TonB"/>
</dbReference>
<keyword evidence="2" id="KW-0472">Membrane</keyword>
<feature type="compositionally biased region" description="Basic and acidic residues" evidence="4">
    <location>
        <begin position="185"/>
        <end position="199"/>
    </location>
</feature>
<keyword evidence="6" id="KW-0675">Receptor</keyword>
<dbReference type="AlphaFoldDB" id="A0A7S9DY87"/>
<dbReference type="KEGG" id="smaa:IT774_02875"/>